<dbReference type="GO" id="GO:0005524">
    <property type="term" value="F:ATP binding"/>
    <property type="evidence" value="ECO:0007669"/>
    <property type="project" value="InterPro"/>
</dbReference>
<organism evidence="2 3">
    <name type="scientific">Isachenkonia alkalipeptolytica</name>
    <dbReference type="NCBI Taxonomy" id="2565777"/>
    <lineage>
        <taxon>Bacteria</taxon>
        <taxon>Bacillati</taxon>
        <taxon>Bacillota</taxon>
        <taxon>Clostridia</taxon>
        <taxon>Eubacteriales</taxon>
        <taxon>Clostridiaceae</taxon>
        <taxon>Isachenkonia</taxon>
    </lineage>
</organism>
<proteinExistence type="predicted"/>
<dbReference type="PANTHER" id="PTHR30050:SF10">
    <property type="entry name" value="PHAGE-LIKE ELEMENT PBSX PROTEIN XKDC"/>
    <property type="match status" value="1"/>
</dbReference>
<dbReference type="Gene3D" id="3.40.50.300">
    <property type="entry name" value="P-loop containing nucleotide triphosphate hydrolases"/>
    <property type="match status" value="1"/>
</dbReference>
<protein>
    <submittedName>
        <fullName evidence="2">DNA replication protein</fullName>
    </submittedName>
</protein>
<dbReference type="PANTHER" id="PTHR30050">
    <property type="entry name" value="CHROMOSOMAL REPLICATION INITIATOR PROTEIN DNAA"/>
    <property type="match status" value="1"/>
</dbReference>
<name>A0AA43XMQ0_9CLOT</name>
<comment type="caution">
    <text evidence="2">The sequence shown here is derived from an EMBL/GenBank/DDBJ whole genome shotgun (WGS) entry which is preliminary data.</text>
</comment>
<evidence type="ECO:0000313" key="2">
    <source>
        <dbReference type="EMBL" id="NBG89552.1"/>
    </source>
</evidence>
<evidence type="ECO:0000313" key="3">
    <source>
        <dbReference type="Proteomes" id="UP000449710"/>
    </source>
</evidence>
<evidence type="ECO:0000259" key="1">
    <source>
        <dbReference type="Pfam" id="PF01695"/>
    </source>
</evidence>
<dbReference type="GO" id="GO:0006260">
    <property type="term" value="P:DNA replication"/>
    <property type="evidence" value="ECO:0007669"/>
    <property type="project" value="TreeGrafter"/>
</dbReference>
<dbReference type="SUPFAM" id="SSF52540">
    <property type="entry name" value="P-loop containing nucleoside triphosphate hydrolases"/>
    <property type="match status" value="1"/>
</dbReference>
<accession>A0AA43XMQ0</accession>
<dbReference type="Pfam" id="PF01695">
    <property type="entry name" value="IstB_IS21"/>
    <property type="match status" value="1"/>
</dbReference>
<dbReference type="InterPro" id="IPR002611">
    <property type="entry name" value="IstB_ATP-bd"/>
</dbReference>
<dbReference type="EMBL" id="SUMG01000029">
    <property type="protein sequence ID" value="NBG89552.1"/>
    <property type="molecule type" value="Genomic_DNA"/>
</dbReference>
<keyword evidence="3" id="KW-1185">Reference proteome</keyword>
<gene>
    <name evidence="2" type="ORF">ISALK_13735</name>
</gene>
<dbReference type="Proteomes" id="UP000449710">
    <property type="component" value="Unassembled WGS sequence"/>
</dbReference>
<dbReference type="AlphaFoldDB" id="A0AA43XMQ0"/>
<dbReference type="InterPro" id="IPR027417">
    <property type="entry name" value="P-loop_NTPase"/>
</dbReference>
<feature type="domain" description="IstB-like ATP-binding" evidence="1">
    <location>
        <begin position="122"/>
        <end position="229"/>
    </location>
</feature>
<reference evidence="2 3" key="1">
    <citation type="submission" date="2019-04" db="EMBL/GenBank/DDBJ databases">
        <title>Isachenkonia alkalipeptolytica gen. nov. sp. nov. a new anaerobic, alkiliphilic organothrophic bacterium capable to reduce synthesized ferrihydrite isolated from a soda lake.</title>
        <authorList>
            <person name="Toshchakov S.V."/>
            <person name="Zavarzina D.G."/>
            <person name="Zhilina T.N."/>
            <person name="Kostrikina N.A."/>
            <person name="Kublanov I.V."/>
        </authorList>
    </citation>
    <scope>NUCLEOTIDE SEQUENCE [LARGE SCALE GENOMIC DNA]</scope>
    <source>
        <strain evidence="2 3">Z-1701</strain>
    </source>
</reference>
<sequence>MKGLQERRPIMNLEIPRPENLVSWMKVNSSMEVKKALPKYRCYICKDWGLVQNPNTREQQDCACKKAQDLKRHMEASGIYELARDKTFEKFLVDKGNPLLCRAKRLGMNYTENFEHKKGPHNSVAFLGTVGAGKTHLSFAIANELLKRNMDVAYFPYREEITRLKQNIINEKVYQNRMNIFKNARVLLLDDLFKGKVTESEISIIFELINDRYLRKKATIISSELTIHRLMDIDEAVGSRILEVAKGSIIQFQEPKMNYRLYGQ</sequence>